<accession>B7GE45</accession>
<evidence type="ECO:0000256" key="1">
    <source>
        <dbReference type="SAM" id="MobiDB-lite"/>
    </source>
</evidence>
<reference evidence="3" key="2">
    <citation type="submission" date="2008-08" db="EMBL/GenBank/DDBJ databases">
        <authorList>
            <consortium name="Diatom Consortium"/>
            <person name="Grigoriev I."/>
            <person name="Grimwood J."/>
            <person name="Kuo A."/>
            <person name="Otillar R.P."/>
            <person name="Salamov A."/>
            <person name="Detter J.C."/>
            <person name="Lindquist E."/>
            <person name="Shapiro H."/>
            <person name="Lucas S."/>
            <person name="Glavina del Rio T."/>
            <person name="Pitluck S."/>
            <person name="Rokhsar D."/>
            <person name="Bowler C."/>
        </authorList>
    </citation>
    <scope>GENOME REANNOTATION</scope>
    <source>
        <strain evidence="3">CCAP 1055/1</strain>
    </source>
</reference>
<organism evidence="2 3">
    <name type="scientific">Phaeodactylum tricornutum (strain CCAP 1055/1)</name>
    <dbReference type="NCBI Taxonomy" id="556484"/>
    <lineage>
        <taxon>Eukaryota</taxon>
        <taxon>Sar</taxon>
        <taxon>Stramenopiles</taxon>
        <taxon>Ochrophyta</taxon>
        <taxon>Bacillariophyta</taxon>
        <taxon>Bacillariophyceae</taxon>
        <taxon>Bacillariophycidae</taxon>
        <taxon>Naviculales</taxon>
        <taxon>Phaeodactylaceae</taxon>
        <taxon>Phaeodactylum</taxon>
    </lineage>
</organism>
<feature type="region of interest" description="Disordered" evidence="1">
    <location>
        <begin position="114"/>
        <end position="139"/>
    </location>
</feature>
<protein>
    <submittedName>
        <fullName evidence="2">Uncharacterized protein</fullName>
    </submittedName>
</protein>
<dbReference type="PaxDb" id="2850-Phatr50439"/>
<dbReference type="KEGG" id="pti:PHATRDRAFT_50439"/>
<dbReference type="InParanoid" id="B7GE45"/>
<dbReference type="EMBL" id="CM000632">
    <property type="protein sequence ID" value="EEC43040.1"/>
    <property type="molecule type" value="Genomic_DNA"/>
</dbReference>
<dbReference type="OrthoDB" id="10675806at2759"/>
<dbReference type="RefSeq" id="XP_002185371.1">
    <property type="nucleotide sequence ID" value="XM_002185335.1"/>
</dbReference>
<sequence length="331" mass="36856">MSEVTELEIGDEVLQNNGGFSLTCDVPSSPFGDSDVSSVEGNEETAVMEVEYIRTTKVEQSFGSKAIISLGKQATVGASDVFVGSSHPFHHTSESASPQAISVNTFKHLEENATSTTNSVAGKHIGKRSDHQPQKQPRSSFALLEERSAGTALRPKTASLDQDGRSTPRAALMHSLLLSTSVPPISSVDPVCRSSKESRQGQRYIPVETTFYVDTVLNRNEMELLWLGEESMCCLYRTEFDFDFVWEYASESLRMELRKFSPDSSENQKIMQIVRTEDIIIGKRFTILREQVRLALGKGFRRPMMKSVIADLRLQQRDSKLKVFPPLKPGV</sequence>
<name>B7GE45_PHATC</name>
<evidence type="ECO:0000313" key="2">
    <source>
        <dbReference type="EMBL" id="EEC43040.1"/>
    </source>
</evidence>
<reference evidence="2 3" key="1">
    <citation type="journal article" date="2008" name="Nature">
        <title>The Phaeodactylum genome reveals the evolutionary history of diatom genomes.</title>
        <authorList>
            <person name="Bowler C."/>
            <person name="Allen A.E."/>
            <person name="Badger J.H."/>
            <person name="Grimwood J."/>
            <person name="Jabbari K."/>
            <person name="Kuo A."/>
            <person name="Maheswari U."/>
            <person name="Martens C."/>
            <person name="Maumus F."/>
            <person name="Otillar R.P."/>
            <person name="Rayko E."/>
            <person name="Salamov A."/>
            <person name="Vandepoele K."/>
            <person name="Beszteri B."/>
            <person name="Gruber A."/>
            <person name="Heijde M."/>
            <person name="Katinka M."/>
            <person name="Mock T."/>
            <person name="Valentin K."/>
            <person name="Verret F."/>
            <person name="Berges J.A."/>
            <person name="Brownlee C."/>
            <person name="Cadoret J.P."/>
            <person name="Chiovitti A."/>
            <person name="Choi C.J."/>
            <person name="Coesel S."/>
            <person name="De Martino A."/>
            <person name="Detter J.C."/>
            <person name="Durkin C."/>
            <person name="Falciatore A."/>
            <person name="Fournet J."/>
            <person name="Haruta M."/>
            <person name="Huysman M.J."/>
            <person name="Jenkins B.D."/>
            <person name="Jiroutova K."/>
            <person name="Jorgensen R.E."/>
            <person name="Joubert Y."/>
            <person name="Kaplan A."/>
            <person name="Kroger N."/>
            <person name="Kroth P.G."/>
            <person name="La Roche J."/>
            <person name="Lindquist E."/>
            <person name="Lommer M."/>
            <person name="Martin-Jezequel V."/>
            <person name="Lopez P.J."/>
            <person name="Lucas S."/>
            <person name="Mangogna M."/>
            <person name="McGinnis K."/>
            <person name="Medlin L.K."/>
            <person name="Montsant A."/>
            <person name="Oudot-Le Secq M.P."/>
            <person name="Napoli C."/>
            <person name="Obornik M."/>
            <person name="Parker M.S."/>
            <person name="Petit J.L."/>
            <person name="Porcel B.M."/>
            <person name="Poulsen N."/>
            <person name="Robison M."/>
            <person name="Rychlewski L."/>
            <person name="Rynearson T.A."/>
            <person name="Schmutz J."/>
            <person name="Shapiro H."/>
            <person name="Siaut M."/>
            <person name="Stanley M."/>
            <person name="Sussman M.R."/>
            <person name="Taylor A.R."/>
            <person name="Vardi A."/>
            <person name="von Dassow P."/>
            <person name="Vyverman W."/>
            <person name="Willis A."/>
            <person name="Wyrwicz L.S."/>
            <person name="Rokhsar D.S."/>
            <person name="Weissenbach J."/>
            <person name="Armbrust E.V."/>
            <person name="Green B.R."/>
            <person name="Van de Peer Y."/>
            <person name="Grigoriev I.V."/>
        </authorList>
    </citation>
    <scope>NUCLEOTIDE SEQUENCE [LARGE SCALE GENOMIC DNA]</scope>
    <source>
        <strain evidence="2 3">CCAP 1055/1</strain>
    </source>
</reference>
<gene>
    <name evidence="2" type="ORF">PHATRDRAFT_50439</name>
</gene>
<dbReference type="Proteomes" id="UP000000759">
    <property type="component" value="Chromosome 30"/>
</dbReference>
<dbReference type="GeneID" id="7199252"/>
<dbReference type="HOGENOM" id="CLU_820063_0_0_1"/>
<keyword evidence="3" id="KW-1185">Reference proteome</keyword>
<evidence type="ECO:0000313" key="3">
    <source>
        <dbReference type="Proteomes" id="UP000000759"/>
    </source>
</evidence>
<dbReference type="AlphaFoldDB" id="B7GE45"/>
<proteinExistence type="predicted"/>